<dbReference type="Proteomes" id="UP000294980">
    <property type="component" value="Unassembled WGS sequence"/>
</dbReference>
<keyword evidence="3" id="KW-0966">Cell projection</keyword>
<gene>
    <name evidence="3" type="ORF">EV688_10451</name>
</gene>
<comment type="caution">
    <text evidence="3">The sequence shown here is derived from an EMBL/GenBank/DDBJ whole genome shotgun (WGS) entry which is preliminary data.</text>
</comment>
<keyword evidence="3" id="KW-0282">Flagellum</keyword>
<dbReference type="PANTHER" id="PTHR37533">
    <property type="entry name" value="FLAGELLAR HOOK-LENGTH CONTROL PROTEIN"/>
    <property type="match status" value="1"/>
</dbReference>
<dbReference type="EMBL" id="SLWX01000004">
    <property type="protein sequence ID" value="TCO76597.1"/>
    <property type="molecule type" value="Genomic_DNA"/>
</dbReference>
<feature type="region of interest" description="Disordered" evidence="1">
    <location>
        <begin position="331"/>
        <end position="360"/>
    </location>
</feature>
<dbReference type="AlphaFoldDB" id="A0A4R2KUT9"/>
<evidence type="ECO:0000259" key="2">
    <source>
        <dbReference type="Pfam" id="PF02120"/>
    </source>
</evidence>
<feature type="domain" description="Flagellar hook-length control protein-like C-terminal" evidence="2">
    <location>
        <begin position="262"/>
        <end position="342"/>
    </location>
</feature>
<feature type="compositionally biased region" description="Basic and acidic residues" evidence="1">
    <location>
        <begin position="339"/>
        <end position="353"/>
    </location>
</feature>
<sequence length="387" mass="39177">MIPPLSSSPGAGPAPARLAPAEPSGAGAEHSPLALVFGELLSAMSTGEMPSERLPGFDLSTAEELPGFDLATAEELPGVDLATAEAAASSGREGAPETLSAAILTLLAGLDPDLTALPHPLQQGEGGSAPTNDLRQWLLQQRLPASEAASMAEELADEAAGQSPTLIAGFDSRLAASETAGLAPVSTSAAGGAPPGLLDALQSLATAGQPPAGTDAQAGSALAGGMQASVPERQLDVAASRLPQPAPLPQQEFRATVSQTLEQVAWMSREGVHQARLQLEPAHLGRVDIWLDLEAGEARLHLGAQQAQVREALEAVLPRLRDALAEQGMTLTDASVSHSGRDDASGESGRGDRAGSSAGFAEDAVAADEAASPLHDLSASGLLDIYA</sequence>
<feature type="compositionally biased region" description="Low complexity" evidence="1">
    <location>
        <begin position="1"/>
        <end position="24"/>
    </location>
</feature>
<accession>A0A4R2KUT9</accession>
<keyword evidence="4" id="KW-1185">Reference proteome</keyword>
<evidence type="ECO:0000313" key="3">
    <source>
        <dbReference type="EMBL" id="TCO76597.1"/>
    </source>
</evidence>
<dbReference type="Pfam" id="PF02120">
    <property type="entry name" value="Flg_hook"/>
    <property type="match status" value="1"/>
</dbReference>
<protein>
    <submittedName>
        <fullName evidence="3">Flagellar hook-length control protein FliK</fullName>
    </submittedName>
</protein>
<evidence type="ECO:0000313" key="4">
    <source>
        <dbReference type="Proteomes" id="UP000294980"/>
    </source>
</evidence>
<dbReference type="InterPro" id="IPR052563">
    <property type="entry name" value="FliK"/>
</dbReference>
<dbReference type="InterPro" id="IPR038610">
    <property type="entry name" value="FliK-like_C_sf"/>
</dbReference>
<name>A0A4R2KUT9_9GAMM</name>
<dbReference type="CDD" id="cd17470">
    <property type="entry name" value="T3SS_Flik_C"/>
    <property type="match status" value="1"/>
</dbReference>
<dbReference type="Gene3D" id="3.30.750.140">
    <property type="match status" value="1"/>
</dbReference>
<keyword evidence="3" id="KW-0969">Cilium</keyword>
<dbReference type="PANTHER" id="PTHR37533:SF2">
    <property type="entry name" value="FLAGELLAR HOOK-LENGTH CONTROL PROTEIN"/>
    <property type="match status" value="1"/>
</dbReference>
<dbReference type="InterPro" id="IPR021136">
    <property type="entry name" value="Flagellar_hook_control-like_C"/>
</dbReference>
<feature type="region of interest" description="Disordered" evidence="1">
    <location>
        <begin position="1"/>
        <end position="29"/>
    </location>
</feature>
<proteinExistence type="predicted"/>
<evidence type="ECO:0000256" key="1">
    <source>
        <dbReference type="SAM" id="MobiDB-lite"/>
    </source>
</evidence>
<reference evidence="3 4" key="1">
    <citation type="submission" date="2019-03" db="EMBL/GenBank/DDBJ databases">
        <title>Genomic Encyclopedia of Type Strains, Phase IV (KMG-IV): sequencing the most valuable type-strain genomes for metagenomic binning, comparative biology and taxonomic classification.</title>
        <authorList>
            <person name="Goeker M."/>
        </authorList>
    </citation>
    <scope>NUCLEOTIDE SEQUENCE [LARGE SCALE GENOMIC DNA]</scope>
    <source>
        <strain evidence="3 4">DSM 23344</strain>
    </source>
</reference>
<organism evidence="3 4">
    <name type="scientific">Chromatocurvus halotolerans</name>
    <dbReference type="NCBI Taxonomy" id="1132028"/>
    <lineage>
        <taxon>Bacteria</taxon>
        <taxon>Pseudomonadati</taxon>
        <taxon>Pseudomonadota</taxon>
        <taxon>Gammaproteobacteria</taxon>
        <taxon>Cellvibrionales</taxon>
        <taxon>Halieaceae</taxon>
        <taxon>Chromatocurvus</taxon>
    </lineage>
</organism>